<dbReference type="RefSeq" id="WP_128782629.1">
    <property type="nucleotide sequence ID" value="NZ_RJLM01000001.1"/>
</dbReference>
<dbReference type="OrthoDB" id="5868676at2"/>
<sequence>MNKSTKAIGYHKLKVLYFDVGSLLLSLDYLDQNPRVRSIVENSLFMSHTSFLGQLILDPEGIELLNDFCMNSKVLLYPLGTLFNRKFLIKQGIKREYLASDQSLKLRLNDSNPIRRMLAHAFRVNTDWRVVGNLSLYDMQLSSFAGRYIKTDGYSGVTENLIREIADSFQNELW</sequence>
<name>A0A444JW51_9GAMM</name>
<reference evidence="1 2" key="1">
    <citation type="submission" date="2018-11" db="EMBL/GenBank/DDBJ databases">
        <title>Photobacterium sp. BEI247 sp. nov., a marine bacterium isolated from Yongle Blue Hole in the South China Sea.</title>
        <authorList>
            <person name="Wang X."/>
        </authorList>
    </citation>
    <scope>NUCLEOTIDE SEQUENCE [LARGE SCALE GENOMIC DNA]</scope>
    <source>
        <strain evidence="2">BEI247</strain>
    </source>
</reference>
<proteinExistence type="predicted"/>
<evidence type="ECO:0000313" key="2">
    <source>
        <dbReference type="Proteomes" id="UP000287563"/>
    </source>
</evidence>
<comment type="caution">
    <text evidence="1">The sequence shown here is derived from an EMBL/GenBank/DDBJ whole genome shotgun (WGS) entry which is preliminary data.</text>
</comment>
<dbReference type="EMBL" id="RJLM01000001">
    <property type="protein sequence ID" value="RWX57322.1"/>
    <property type="molecule type" value="Genomic_DNA"/>
</dbReference>
<evidence type="ECO:0000313" key="1">
    <source>
        <dbReference type="EMBL" id="RWX57322.1"/>
    </source>
</evidence>
<gene>
    <name evidence="1" type="ORF">EDI28_04640</name>
</gene>
<organism evidence="1 2">
    <name type="scientific">Photobacterium chitinilyticum</name>
    <dbReference type="NCBI Taxonomy" id="2485123"/>
    <lineage>
        <taxon>Bacteria</taxon>
        <taxon>Pseudomonadati</taxon>
        <taxon>Pseudomonadota</taxon>
        <taxon>Gammaproteobacteria</taxon>
        <taxon>Vibrionales</taxon>
        <taxon>Vibrionaceae</taxon>
        <taxon>Photobacterium</taxon>
    </lineage>
</organism>
<keyword evidence="2" id="KW-1185">Reference proteome</keyword>
<accession>A0A444JW51</accession>
<dbReference type="Proteomes" id="UP000287563">
    <property type="component" value="Unassembled WGS sequence"/>
</dbReference>
<dbReference type="AlphaFoldDB" id="A0A444JW51"/>
<protein>
    <submittedName>
        <fullName evidence="1">Uncharacterized protein</fullName>
    </submittedName>
</protein>